<protein>
    <submittedName>
        <fullName evidence="1">Uncharacterized protein</fullName>
    </submittedName>
</protein>
<name>A0A0J1CWF1_9BURK</name>
<dbReference type="EMBL" id="AEJF01000113">
    <property type="protein sequence ID" value="KLU24909.1"/>
    <property type="molecule type" value="Genomic_DNA"/>
</dbReference>
<evidence type="ECO:0000313" key="2">
    <source>
        <dbReference type="Proteomes" id="UP000035963"/>
    </source>
</evidence>
<dbReference type="Proteomes" id="UP000035963">
    <property type="component" value="Unassembled WGS sequence"/>
</dbReference>
<dbReference type="AlphaFoldDB" id="A0A0J1CWF1"/>
<accession>A0A0J1CWF1</accession>
<keyword evidence="2" id="KW-1185">Reference proteome</keyword>
<gene>
    <name evidence="1" type="ORF">EOS_17570</name>
</gene>
<sequence>MNQVTLSRRGTLTALVGDIRCTRVILSVIVLAISSGVHARAIQVVSGTYGQNCGAPWGNATLDLATQCDGRGTCSYVLNRTLTVDPAKNCPKDFLAEWRCSDTEFHTAALSPEAGAGSTLVLSCIEGTGAGR</sequence>
<proteinExistence type="predicted"/>
<comment type="caution">
    <text evidence="1">The sequence shown here is derived from an EMBL/GenBank/DDBJ whole genome shotgun (WGS) entry which is preliminary data.</text>
</comment>
<dbReference type="PATRIC" id="fig|908627.4.peg.3936"/>
<reference evidence="1 2" key="1">
    <citation type="journal article" date="2015" name="Genome Announc.">
        <title>Draft Genome Sequence of Burkholderia sp. Strain PML1(12), an Ectomycorrhizosphere-Inhabiting Bacterium with Effective Mineral-Weathering Ability.</title>
        <authorList>
            <person name="Uroz S."/>
            <person name="Oger P."/>
        </authorList>
    </citation>
    <scope>NUCLEOTIDE SEQUENCE [LARGE SCALE GENOMIC DNA]</scope>
    <source>
        <strain evidence="2">PML1(12)</strain>
    </source>
</reference>
<evidence type="ECO:0000313" key="1">
    <source>
        <dbReference type="EMBL" id="KLU24909.1"/>
    </source>
</evidence>
<organism evidence="1 2">
    <name type="scientific">Caballeronia mineralivorans PML1(12)</name>
    <dbReference type="NCBI Taxonomy" id="908627"/>
    <lineage>
        <taxon>Bacteria</taxon>
        <taxon>Pseudomonadati</taxon>
        <taxon>Pseudomonadota</taxon>
        <taxon>Betaproteobacteria</taxon>
        <taxon>Burkholderiales</taxon>
        <taxon>Burkholderiaceae</taxon>
        <taxon>Caballeronia</taxon>
    </lineage>
</organism>